<keyword evidence="4" id="KW-1185">Reference proteome</keyword>
<evidence type="ECO:0000256" key="2">
    <source>
        <dbReference type="SAM" id="SignalP"/>
    </source>
</evidence>
<dbReference type="STRING" id="1150368.SAMN02927921_04094"/>
<protein>
    <submittedName>
        <fullName evidence="3">Uncharacterized protein</fullName>
    </submittedName>
</protein>
<keyword evidence="1" id="KW-0175">Coiled coil</keyword>
<dbReference type="RefSeq" id="WP_072319318.1">
    <property type="nucleotide sequence ID" value="NZ_FPJE01000037.1"/>
</dbReference>
<keyword evidence="2" id="KW-0732">Signal</keyword>
<evidence type="ECO:0000313" key="4">
    <source>
        <dbReference type="Proteomes" id="UP000182248"/>
    </source>
</evidence>
<evidence type="ECO:0000313" key="3">
    <source>
        <dbReference type="EMBL" id="SFW76227.1"/>
    </source>
</evidence>
<feature type="coiled-coil region" evidence="1">
    <location>
        <begin position="262"/>
        <end position="296"/>
    </location>
</feature>
<dbReference type="Proteomes" id="UP000182248">
    <property type="component" value="Unassembled WGS sequence"/>
</dbReference>
<sequence>MKRIVLFLLGIPMTFYAQTNTFPGSGNVGIGTTAPAKKLDVVGEVRAETYSFPPTPYDFSLAPRTQLPFMSIRLFDDYHTYRPGGTSPDNNHYGTLLAMYGKSSHWQSDIYIGANKRMYFRTSAWRGGASETGETGGFHNWRTLLDSRSDVASSGKLQLTGSGDHYIQNGNLGIGTTSPDARLAVNGVVHSKEVKVDLAGWSDFVFAEDYELPTLEEVELHIKEKGHLKDIPSAKEVEENGIFLGEMDAKLLQKIEELTLYVLELKKENRQQHTRIDSLAEKTRKQQQEINQLKKK</sequence>
<name>A0A1K1RVQ4_9FLAO</name>
<feature type="signal peptide" evidence="2">
    <location>
        <begin position="1"/>
        <end position="17"/>
    </location>
</feature>
<organism evidence="3 4">
    <name type="scientific">Sinomicrobium oceani</name>
    <dbReference type="NCBI Taxonomy" id="1150368"/>
    <lineage>
        <taxon>Bacteria</taxon>
        <taxon>Pseudomonadati</taxon>
        <taxon>Bacteroidota</taxon>
        <taxon>Flavobacteriia</taxon>
        <taxon>Flavobacteriales</taxon>
        <taxon>Flavobacteriaceae</taxon>
        <taxon>Sinomicrobium</taxon>
    </lineage>
</organism>
<dbReference type="EMBL" id="FPJE01000037">
    <property type="protein sequence ID" value="SFW76227.1"/>
    <property type="molecule type" value="Genomic_DNA"/>
</dbReference>
<proteinExistence type="predicted"/>
<dbReference type="OrthoDB" id="9808753at2"/>
<evidence type="ECO:0000256" key="1">
    <source>
        <dbReference type="SAM" id="Coils"/>
    </source>
</evidence>
<dbReference type="AlphaFoldDB" id="A0A1K1RVQ4"/>
<accession>A0A1K1RVQ4</accession>
<feature type="chain" id="PRO_5012927620" evidence="2">
    <location>
        <begin position="18"/>
        <end position="296"/>
    </location>
</feature>
<reference evidence="3 4" key="1">
    <citation type="submission" date="2016-11" db="EMBL/GenBank/DDBJ databases">
        <authorList>
            <person name="Jaros S."/>
            <person name="Januszkiewicz K."/>
            <person name="Wedrychowicz H."/>
        </authorList>
    </citation>
    <scope>NUCLEOTIDE SEQUENCE [LARGE SCALE GENOMIC DNA]</scope>
    <source>
        <strain evidence="3 4">CGMCC 1.12145</strain>
    </source>
</reference>
<gene>
    <name evidence="3" type="ORF">SAMN02927921_04094</name>
</gene>